<comment type="caution">
    <text evidence="1">The sequence shown here is derived from an EMBL/GenBank/DDBJ whole genome shotgun (WGS) entry which is preliminary data.</text>
</comment>
<proteinExistence type="predicted"/>
<protein>
    <submittedName>
        <fullName evidence="1">Uncharacterized protein</fullName>
    </submittedName>
</protein>
<reference evidence="1 2" key="1">
    <citation type="submission" date="2020-07" db="EMBL/GenBank/DDBJ databases">
        <title>Sequencing the genomes of 1000 actinobacteria strains.</title>
        <authorList>
            <person name="Klenk H.-P."/>
        </authorList>
    </citation>
    <scope>NUCLEOTIDE SEQUENCE [LARGE SCALE GENOMIC DNA]</scope>
    <source>
        <strain evidence="1 2">DSM 45772</strain>
    </source>
</reference>
<dbReference type="EMBL" id="JACCBN010000001">
    <property type="protein sequence ID" value="NYD34687.1"/>
    <property type="molecule type" value="Genomic_DNA"/>
</dbReference>
<accession>A0A7Y9J451</accession>
<dbReference type="Proteomes" id="UP000535890">
    <property type="component" value="Unassembled WGS sequence"/>
</dbReference>
<gene>
    <name evidence="1" type="ORF">BJ983_000789</name>
</gene>
<name>A0A7Y9J451_9PSEU</name>
<organism evidence="1 2">
    <name type="scientific">Actinomycetospora corticicola</name>
    <dbReference type="NCBI Taxonomy" id="663602"/>
    <lineage>
        <taxon>Bacteria</taxon>
        <taxon>Bacillati</taxon>
        <taxon>Actinomycetota</taxon>
        <taxon>Actinomycetes</taxon>
        <taxon>Pseudonocardiales</taxon>
        <taxon>Pseudonocardiaceae</taxon>
        <taxon>Actinomycetospora</taxon>
    </lineage>
</organism>
<evidence type="ECO:0000313" key="2">
    <source>
        <dbReference type="Proteomes" id="UP000535890"/>
    </source>
</evidence>
<dbReference type="AlphaFoldDB" id="A0A7Y9J451"/>
<dbReference type="RefSeq" id="WP_218890093.1">
    <property type="nucleotide sequence ID" value="NZ_BAABHP010000003.1"/>
</dbReference>
<sequence length="89" mass="9009">MSGDTMMITAAAAVGATAAAWLAAPFVAMARRGTLDDQARAALRAEADRAGAISRARRREALVAAASGPEIVIPAPRAARRSSPAVLPA</sequence>
<keyword evidence="2" id="KW-1185">Reference proteome</keyword>
<evidence type="ECO:0000313" key="1">
    <source>
        <dbReference type="EMBL" id="NYD34687.1"/>
    </source>
</evidence>